<protein>
    <submittedName>
        <fullName evidence="1">Uncharacterized protein</fullName>
    </submittedName>
</protein>
<reference evidence="1" key="1">
    <citation type="submission" date="2021-01" db="EMBL/GenBank/DDBJ databases">
        <title>Whole genome shotgun sequence of Verrucosispora sediminis NBRC 107745.</title>
        <authorList>
            <person name="Komaki H."/>
            <person name="Tamura T."/>
        </authorList>
    </citation>
    <scope>NUCLEOTIDE SEQUENCE</scope>
    <source>
        <strain evidence="1">NBRC 107745</strain>
    </source>
</reference>
<dbReference type="EMBL" id="BOPD01000019">
    <property type="protein sequence ID" value="GIJ34157.1"/>
    <property type="molecule type" value="Genomic_DNA"/>
</dbReference>
<sequence>MNDTGAAGQALDDAIENVYALFARHQLPADLTACDHCVSPEEVDLFRRTPLRQLTPDQLGVYLLNPGTFGDDTEFPHLLPRLLELYARDQMDGWSSPDAVTRRISSQWRDWSAAERAAVTRLLATWWRHMLHTFGGPNEAWYLLDAVLECGADLTSYLAAFTEVGEVAAARHLADVIDWCVFSTVPDDDRSTFQRWLAGDEPLAVLDAAATHVADPAAAREISRGREQAETLRGWLREKGLRPD</sequence>
<dbReference type="OrthoDB" id="4535590at2"/>
<keyword evidence="2" id="KW-1185">Reference proteome</keyword>
<proteinExistence type="predicted"/>
<organism evidence="1 2">
    <name type="scientific">Micromonospora sediminimaris</name>
    <dbReference type="NCBI Taxonomy" id="547162"/>
    <lineage>
        <taxon>Bacteria</taxon>
        <taxon>Bacillati</taxon>
        <taxon>Actinomycetota</taxon>
        <taxon>Actinomycetes</taxon>
        <taxon>Micromonosporales</taxon>
        <taxon>Micromonosporaceae</taxon>
        <taxon>Micromonospora</taxon>
    </lineage>
</organism>
<evidence type="ECO:0000313" key="1">
    <source>
        <dbReference type="EMBL" id="GIJ34157.1"/>
    </source>
</evidence>
<dbReference type="Proteomes" id="UP000607311">
    <property type="component" value="Unassembled WGS sequence"/>
</dbReference>
<accession>A0A9W5XKN1</accession>
<name>A0A9W5XKN1_9ACTN</name>
<evidence type="ECO:0000313" key="2">
    <source>
        <dbReference type="Proteomes" id="UP000607311"/>
    </source>
</evidence>
<comment type="caution">
    <text evidence="1">The sequence shown here is derived from an EMBL/GenBank/DDBJ whole genome shotgun (WGS) entry which is preliminary data.</text>
</comment>
<dbReference type="RefSeq" id="WP_093409951.1">
    <property type="nucleotide sequence ID" value="NZ_BOPD01000019.1"/>
</dbReference>
<gene>
    <name evidence="1" type="ORF">Vse01_33050</name>
</gene>
<dbReference type="AlphaFoldDB" id="A0A9W5XKN1"/>